<comment type="caution">
    <text evidence="4">The sequence shown here is derived from an EMBL/GenBank/DDBJ whole genome shotgun (WGS) entry which is preliminary data.</text>
</comment>
<feature type="region of interest" description="Disordered" evidence="2">
    <location>
        <begin position="213"/>
        <end position="277"/>
    </location>
</feature>
<dbReference type="Gene3D" id="2.60.40.10">
    <property type="entry name" value="Immunoglobulins"/>
    <property type="match status" value="8"/>
</dbReference>
<dbReference type="EMBL" id="JAICCE010000001">
    <property type="protein sequence ID" value="KAG9283302.1"/>
    <property type="molecule type" value="Genomic_DNA"/>
</dbReference>
<accession>A0A8T2MNF6</accession>
<dbReference type="GO" id="GO:0005929">
    <property type="term" value="C:cilium"/>
    <property type="evidence" value="ECO:0007669"/>
    <property type="project" value="UniProtKB-SubCell"/>
</dbReference>
<evidence type="ECO:0000313" key="5">
    <source>
        <dbReference type="Proteomes" id="UP000752171"/>
    </source>
</evidence>
<name>A0A8T2MNF6_ASTMX</name>
<evidence type="ECO:0000259" key="3">
    <source>
        <dbReference type="Pfam" id="PF23277"/>
    </source>
</evidence>
<proteinExistence type="predicted"/>
<evidence type="ECO:0000256" key="2">
    <source>
        <dbReference type="SAM" id="MobiDB-lite"/>
    </source>
</evidence>
<dbReference type="Pfam" id="PF23316">
    <property type="entry name" value="Ig_DLEC1_6th"/>
    <property type="match status" value="1"/>
</dbReference>
<dbReference type="InterPro" id="IPR033304">
    <property type="entry name" value="DLEC1"/>
</dbReference>
<dbReference type="GO" id="GO:0005737">
    <property type="term" value="C:cytoplasm"/>
    <property type="evidence" value="ECO:0007669"/>
    <property type="project" value="UniProtKB-SubCell"/>
</dbReference>
<feature type="region of interest" description="Disordered" evidence="2">
    <location>
        <begin position="1272"/>
        <end position="1291"/>
    </location>
</feature>
<keyword evidence="1" id="KW-0175">Coiled coil</keyword>
<reference evidence="4 5" key="1">
    <citation type="submission" date="2021-07" db="EMBL/GenBank/DDBJ databases">
        <authorList>
            <person name="Imarazene B."/>
            <person name="Zahm M."/>
            <person name="Klopp C."/>
            <person name="Cabau C."/>
            <person name="Beille S."/>
            <person name="Jouanno E."/>
            <person name="Castinel A."/>
            <person name="Lluch J."/>
            <person name="Gil L."/>
            <person name="Kuchtly C."/>
            <person name="Lopez Roques C."/>
            <person name="Donnadieu C."/>
            <person name="Parrinello H."/>
            <person name="Journot L."/>
            <person name="Du K."/>
            <person name="Schartl M."/>
            <person name="Retaux S."/>
            <person name="Guiguen Y."/>
        </authorList>
    </citation>
    <scope>NUCLEOTIDE SEQUENCE [LARGE SCALE GENOMIC DNA]</scope>
    <source>
        <strain evidence="4">Pach_M1</strain>
        <tissue evidence="4">Testis</tissue>
    </source>
</reference>
<dbReference type="PANTHER" id="PTHR46348:SF1">
    <property type="entry name" value="DELETED IN LUNG AND ESOPHAGEAL CANCER PROTEIN 1"/>
    <property type="match status" value="1"/>
</dbReference>
<evidence type="ECO:0000313" key="4">
    <source>
        <dbReference type="EMBL" id="KAG9283302.1"/>
    </source>
</evidence>
<dbReference type="InterPro" id="IPR059041">
    <property type="entry name" value="Ig_DLEC1_1"/>
</dbReference>
<dbReference type="GO" id="GO:0015631">
    <property type="term" value="F:tubulin binding"/>
    <property type="evidence" value="ECO:0007669"/>
    <property type="project" value="TreeGrafter"/>
</dbReference>
<dbReference type="GO" id="GO:0008285">
    <property type="term" value="P:negative regulation of cell population proliferation"/>
    <property type="evidence" value="ECO:0007669"/>
    <property type="project" value="InterPro"/>
</dbReference>
<dbReference type="Proteomes" id="UP000752171">
    <property type="component" value="Unassembled WGS sequence"/>
</dbReference>
<dbReference type="OrthoDB" id="2115465at2759"/>
<evidence type="ECO:0000256" key="1">
    <source>
        <dbReference type="SAM" id="Coils"/>
    </source>
</evidence>
<feature type="domain" description="Deleted in lung and esophageal cancer protein 1 Ig-like" evidence="3">
    <location>
        <begin position="309"/>
        <end position="396"/>
    </location>
</feature>
<dbReference type="PANTHER" id="PTHR46348">
    <property type="entry name" value="DELETED IN LUNG AND ESOPHAGEAL CANCER PROTEIN 1"/>
    <property type="match status" value="1"/>
</dbReference>
<feature type="coiled-coil region" evidence="1">
    <location>
        <begin position="83"/>
        <end position="110"/>
    </location>
</feature>
<dbReference type="Pfam" id="PF23277">
    <property type="entry name" value="Ig_Dlec1_1"/>
    <property type="match status" value="1"/>
</dbReference>
<protein>
    <submittedName>
        <fullName evidence="4">Deleted in lung and esophageal cancer protein 1 isoform X1</fullName>
    </submittedName>
</protein>
<organism evidence="4 5">
    <name type="scientific">Astyanax mexicanus</name>
    <name type="common">Blind cave fish</name>
    <name type="synonym">Astyanax fasciatus mexicanus</name>
    <dbReference type="NCBI Taxonomy" id="7994"/>
    <lineage>
        <taxon>Eukaryota</taxon>
        <taxon>Metazoa</taxon>
        <taxon>Chordata</taxon>
        <taxon>Craniata</taxon>
        <taxon>Vertebrata</taxon>
        <taxon>Euteleostomi</taxon>
        <taxon>Actinopterygii</taxon>
        <taxon>Neopterygii</taxon>
        <taxon>Teleostei</taxon>
        <taxon>Ostariophysi</taxon>
        <taxon>Characiformes</taxon>
        <taxon>Characoidei</taxon>
        <taxon>Acestrorhamphidae</taxon>
        <taxon>Acestrorhamphinae</taxon>
        <taxon>Astyanax</taxon>
    </lineage>
</organism>
<gene>
    <name evidence="4" type="primary">DLEC1</name>
    <name evidence="4" type="ORF">AMEX_G2055</name>
</gene>
<dbReference type="InterPro" id="IPR013783">
    <property type="entry name" value="Ig-like_fold"/>
</dbReference>
<sequence length="1703" mass="187854">MQEERVTATQNDCIRHRPASDQTQDISSILANIFKDLYTNEVTGKDTVTSLTKARREDNSYQDKYVQELQQVHLEYSRRMRDAEMLEKHISQARRQASDKEEQAQASILEEVGEAYHQLSLPLVKPAFLWCVDNDLLKRNHLICPQDCITEQVPLIKAPKGKPSTPGFAQPTVSYNKHVGTQPQDDGYSPVPHSDLTIQSVLERSEETLTLFSSEEASSTGSIHSQKVSQMDKHSWKLKVSAQSKAEDKAALQKLRKPQNFLRNPHFQPLSGQRGGESLIATKRRVQSAPNKNKECCSSSSPEAPVPVFIASPPVVLFDDYRVGQVYEATVELRNMTAASRHVRVIPPTTPHFSVGLGRFPGDGGVVAPGISCQYTVRFAPDSLDDYEDFLLVETQSPFPLVVPLEARRPPPVLTLPAVLDFGYCLVGGVKFMEVLCRNDGLSAGTFCIMPKHQWPASSLRSAVKASFAEQPPFAVSPCLFALLPGQAVVMEVVFFPAAAESCAQSFTIVCDNCQVKDFAMQGMGQLVMLELVAMEGGEDLPELGELRDLTADHFVRFDPANLNSISQKKLIIKNNTHLELPFQWCIMKPNLQPLLPGETPDPSGIQHHLSTDNCFSISPEVGMLDPAQEHVFLLSYHPEQLMDYHSVCRLVIRDVPDMQNIYEDGGSQQLDMIPKVGDAIVMEIDVKGSTEPYKILLEPYALIIPGETYIHTTIRKSFKMWNHSKSAICFEWERISDHHIIEVEPSSGEIEMNECFDMDLILTGGQPGHFATTLQCHVKHHPNPIGLPIEATFKGPQLTLSVPSLDLGLLQLGQEVCSTILISNNSPLEAQWSLRKLPSDPTVNFRQVKINPSEGVLPPLASCSVDVCFRAVCCQSFEGVLQLSVLDGTGCFLSVRADVQSPQVCLLCCELLLTDVYVGVAQSNKVTLFNQTLLPAHFTWSNQLHGPQAHLCSASFTPTSGTLEPNTQMEISVSFTAHTDASTCEELSEVTAVCEVEGMKKPVVLEFSAKAKRLSVSYSLPDTDCAGSDVVGQQSVILDFTEDQGVLIGKSVTRQLMVTNHTAIAAPFTMAANVFTGRCPLQSVRKREIVRMPFHEMQAKKIEEKEYEEFVSGLLAHGKGAAFFTEPESGTLGPFESAIINITAFNNMWGTYEDHLICQVGDLDPVLIPMRLSVRGCPIHFQMIGPQPDNQNQGPIIRFGTHVSEGDTVSRLLRLNNTSPYDIRMDWLTYNKESEDGKLIDLIVAYGEPFPLKDADGNEVVGGLEASMAFPPPWGQSHTPSTDRTSSSLRTRSGCSEFVDELCGEEETGTLVSVAPVKKLFSVFINPHEGNAADYPYCITPQQIVVPARGSSTIHVSFTPLTLSDPSIDQRCIGYALGFMSLDSKVDVDPQGQVFRAQGYELEPLRLDLEAFVKPAVLTVQLEEDEDLLEFSAAASDLLDGDMLRQESLVVQTLQLSNSTDMPLGFRLCVQQPFSVLKSGHRHSHTVSSHSPSLTHSQSEAVKSQPALLLQPKRTIQVKVAFHLSTALLTYQNQPVEDIPPSVTVLCSERGEKKLCFQQSLTIQYSNNTVQTVPLCAHLALPTLYFSCDSINFGTCYVGQTRIKEVHLYNRGGSSSCWTTLIEAEEGSEVFRVAPEHGLLKPLEYPVSSCRQTLEISFTANDERSYQGTLTVQGILGEPPLTLHLEGNGSFDERCISLTPGS</sequence>